<comment type="caution">
    <text evidence="1">The sequence shown here is derived from an EMBL/GenBank/DDBJ whole genome shotgun (WGS) entry which is preliminary data.</text>
</comment>
<dbReference type="Gene3D" id="1.25.40.10">
    <property type="entry name" value="Tetratricopeptide repeat domain"/>
    <property type="match status" value="1"/>
</dbReference>
<name>A0A8J3KHA7_9ACTN</name>
<evidence type="ECO:0000313" key="1">
    <source>
        <dbReference type="EMBL" id="GIG03177.1"/>
    </source>
</evidence>
<reference evidence="1 2" key="1">
    <citation type="submission" date="2021-01" db="EMBL/GenBank/DDBJ databases">
        <title>Whole genome shotgun sequence of Catellatospora citrea NBRC 14495.</title>
        <authorList>
            <person name="Komaki H."/>
            <person name="Tamura T."/>
        </authorList>
    </citation>
    <scope>NUCLEOTIDE SEQUENCE [LARGE SCALE GENOMIC DNA]</scope>
    <source>
        <strain evidence="1 2">NBRC 14495</strain>
    </source>
</reference>
<dbReference type="Proteomes" id="UP000659904">
    <property type="component" value="Unassembled WGS sequence"/>
</dbReference>
<proteinExistence type="predicted"/>
<dbReference type="InterPro" id="IPR011990">
    <property type="entry name" value="TPR-like_helical_dom_sf"/>
</dbReference>
<sequence>MNYAERVDAAYRRGEIDVVVRMSQAEIERTQQESDPTRRVIALFSLARVALRDGDLQGAADRAEEALAVARQCADRSLEERPRLVLAAVARMTGDLARARTLFWECIAYNQGRGRPKLVYAQYHNLAFCELGLGDVDLARSLFAENRLRVFQQGWDDLVPYVCVADAALACAEGDYLRAARMVGAADSAFAALGHVPDPDDMVDLAAIRATAVAALGLPDFNAHRAQGHLLHPRTMFDVGRRFDDDRHVDFHPPEAQVSSRR</sequence>
<keyword evidence="2" id="KW-1185">Reference proteome</keyword>
<gene>
    <name evidence="1" type="ORF">Cci01nite_82700</name>
</gene>
<organism evidence="1 2">
    <name type="scientific">Catellatospora citrea</name>
    <dbReference type="NCBI Taxonomy" id="53366"/>
    <lineage>
        <taxon>Bacteria</taxon>
        <taxon>Bacillati</taxon>
        <taxon>Actinomycetota</taxon>
        <taxon>Actinomycetes</taxon>
        <taxon>Micromonosporales</taxon>
        <taxon>Micromonosporaceae</taxon>
        <taxon>Catellatospora</taxon>
    </lineage>
</organism>
<protein>
    <recommendedName>
        <fullName evidence="3">Tetratricopeptide repeat protein</fullName>
    </recommendedName>
</protein>
<dbReference type="EMBL" id="BONH01000075">
    <property type="protein sequence ID" value="GIG03177.1"/>
    <property type="molecule type" value="Genomic_DNA"/>
</dbReference>
<accession>A0A8J3KHA7</accession>
<dbReference type="SUPFAM" id="SSF48452">
    <property type="entry name" value="TPR-like"/>
    <property type="match status" value="1"/>
</dbReference>
<evidence type="ECO:0008006" key="3">
    <source>
        <dbReference type="Google" id="ProtNLM"/>
    </source>
</evidence>
<dbReference type="AlphaFoldDB" id="A0A8J3KHA7"/>
<dbReference type="RefSeq" id="WP_120319126.1">
    <property type="nucleotide sequence ID" value="NZ_BONH01000075.1"/>
</dbReference>
<evidence type="ECO:0000313" key="2">
    <source>
        <dbReference type="Proteomes" id="UP000659904"/>
    </source>
</evidence>